<evidence type="ECO:0000256" key="6">
    <source>
        <dbReference type="ARBA" id="ARBA00022989"/>
    </source>
</evidence>
<dbReference type="Pfam" id="PF13231">
    <property type="entry name" value="PMT_2"/>
    <property type="match status" value="1"/>
</dbReference>
<organism evidence="12 13">
    <name type="scientific">Cohnella nanjingensis</name>
    <dbReference type="NCBI Taxonomy" id="1387779"/>
    <lineage>
        <taxon>Bacteria</taxon>
        <taxon>Bacillati</taxon>
        <taxon>Bacillota</taxon>
        <taxon>Bacilli</taxon>
        <taxon>Bacillales</taxon>
        <taxon>Paenibacillaceae</taxon>
        <taxon>Cohnella</taxon>
    </lineage>
</organism>
<feature type="domain" description="Putative mannosyltransferase YkcA/B-like C-terminal" evidence="11">
    <location>
        <begin position="652"/>
        <end position="744"/>
    </location>
</feature>
<feature type="domain" description="Glycosyltransferase RgtA/B/C/D-like" evidence="10">
    <location>
        <begin position="67"/>
        <end position="225"/>
    </location>
</feature>
<evidence type="ECO:0000256" key="7">
    <source>
        <dbReference type="ARBA" id="ARBA00023136"/>
    </source>
</evidence>
<feature type="transmembrane region" description="Helical" evidence="9">
    <location>
        <begin position="12"/>
        <end position="30"/>
    </location>
</feature>
<keyword evidence="3" id="KW-0328">Glycosyltransferase</keyword>
<gene>
    <name evidence="12" type="ORF">H7C19_26720</name>
</gene>
<dbReference type="GO" id="GO:0016763">
    <property type="term" value="F:pentosyltransferase activity"/>
    <property type="evidence" value="ECO:0007669"/>
    <property type="project" value="TreeGrafter"/>
</dbReference>
<keyword evidence="13" id="KW-1185">Reference proteome</keyword>
<name>A0A7X0RV59_9BACL</name>
<dbReference type="PANTHER" id="PTHR33908:SF3">
    <property type="entry name" value="UNDECAPRENYL PHOSPHATE-ALPHA-4-AMINO-4-DEOXY-L-ARABINOSE ARABINOSYL TRANSFERASE"/>
    <property type="match status" value="1"/>
</dbReference>
<comment type="caution">
    <text evidence="12">The sequence shown here is derived from an EMBL/GenBank/DDBJ whole genome shotgun (WGS) entry which is preliminary data.</text>
</comment>
<feature type="transmembrane region" description="Helical" evidence="9">
    <location>
        <begin position="208"/>
        <end position="228"/>
    </location>
</feature>
<dbReference type="EMBL" id="JACJVP010000045">
    <property type="protein sequence ID" value="MBB6674282.1"/>
    <property type="molecule type" value="Genomic_DNA"/>
</dbReference>
<dbReference type="InterPro" id="IPR038731">
    <property type="entry name" value="RgtA/B/C-like"/>
</dbReference>
<feature type="compositionally biased region" description="Gly residues" evidence="8">
    <location>
        <begin position="266"/>
        <end position="289"/>
    </location>
</feature>
<feature type="compositionally biased region" description="Gly residues" evidence="8">
    <location>
        <begin position="398"/>
        <end position="409"/>
    </location>
</feature>
<evidence type="ECO:0000256" key="4">
    <source>
        <dbReference type="ARBA" id="ARBA00022679"/>
    </source>
</evidence>
<keyword evidence="6 9" id="KW-1133">Transmembrane helix</keyword>
<reference evidence="12 13" key="1">
    <citation type="submission" date="2020-08" db="EMBL/GenBank/DDBJ databases">
        <title>Cohnella phylogeny.</title>
        <authorList>
            <person name="Dunlap C."/>
        </authorList>
    </citation>
    <scope>NUCLEOTIDE SEQUENCE [LARGE SCALE GENOMIC DNA]</scope>
    <source>
        <strain evidence="12 13">DSM 28246</strain>
    </source>
</reference>
<feature type="transmembrane region" description="Helical" evidence="9">
    <location>
        <begin position="163"/>
        <end position="179"/>
    </location>
</feature>
<feature type="transmembrane region" description="Helical" evidence="9">
    <location>
        <begin position="140"/>
        <end position="156"/>
    </location>
</feature>
<sequence>MTEPTKRKRADITLAAIALLSAFLNAYNIWLDQTGNAYYTAAVTSMLQNFHAFFYASLDSVGFVTVDKPPVTFWVQTASAYLFGVHGWSVILPQALAGIGSVLLLYAMVRPTYGLTAARLAALAMACTPIAVAVARTNNVDALLVFTLLLAAWMLLRGARSGQWGWALGAFAMIGVAFNEKMLQAYMVLPAFYLFYVLAYRMQRKKKIVVLTGATAVMVVLSLSWALAVDLTAKDSRPYIGSSQTNSVMELAFGYNGISRLTGNGSGVPGGGGNRGGGGGWPGGTMSGDGRGDAAFGDGQGRDGTAYGNGQGRGVGRGNAAAAAANGQNQGSANASGTGDGQAAPGMNDNADAMVPDDGMGGNSSSPDGVTGGTGGNAAAPDGGMNGNFPGGAPPSFEGGGQRGGAGGAFNTGKAGPLRLFQSALSGQISWLLPFAFLSAVGLLAGVRRRQPLTDKQRMTLFWLAWLLPGMVFFSIAGFFHSYYLIMLAPPIAALFGAGWNELREHHRAKRGWLAYLFPGAIAASAAYQIYILSPYASEIGRGWIVAVGLLGVGSALVLAAPVLRPPLVRAAAVCGLLGLMIAPLYWSATPLLYGGNSMIPSAGPDLNRSAGRGADSFGGMNGAGAALPAFTFGQGAQGGRGGESGSVNEALYAYLTQNNTGEPYLFATSNVNTAESYIIKTGKAVMAMGGFSGSDPILTVDKVKQLVADGKVKYFLLSDGGFGGFGGGPGGGSSEATAWIKENGKLIDASAWQSADASAADAADGLDGGGRMGGNLSLYLVQNP</sequence>
<dbReference type="AlphaFoldDB" id="A0A7X0RV59"/>
<evidence type="ECO:0000313" key="12">
    <source>
        <dbReference type="EMBL" id="MBB6674282.1"/>
    </source>
</evidence>
<feature type="compositionally biased region" description="Low complexity" evidence="8">
    <location>
        <begin position="318"/>
        <end position="337"/>
    </location>
</feature>
<feature type="transmembrane region" description="Helical" evidence="9">
    <location>
        <begin position="544"/>
        <end position="564"/>
    </location>
</feature>
<evidence type="ECO:0000259" key="10">
    <source>
        <dbReference type="Pfam" id="PF13231"/>
    </source>
</evidence>
<comment type="subcellular location">
    <subcellularLocation>
        <location evidence="1">Cell membrane</location>
        <topology evidence="1">Multi-pass membrane protein</topology>
    </subcellularLocation>
</comment>
<feature type="compositionally biased region" description="Low complexity" evidence="8">
    <location>
        <begin position="293"/>
        <end position="306"/>
    </location>
</feature>
<evidence type="ECO:0000313" key="13">
    <source>
        <dbReference type="Proteomes" id="UP000547209"/>
    </source>
</evidence>
<feature type="transmembrane region" description="Helical" evidence="9">
    <location>
        <begin position="429"/>
        <end position="447"/>
    </location>
</feature>
<accession>A0A7X0RV59</accession>
<keyword evidence="2" id="KW-1003">Cell membrane</keyword>
<dbReference type="GO" id="GO:0010041">
    <property type="term" value="P:response to iron(III) ion"/>
    <property type="evidence" value="ECO:0007669"/>
    <property type="project" value="TreeGrafter"/>
</dbReference>
<keyword evidence="4 12" id="KW-0808">Transferase</keyword>
<feature type="transmembrane region" description="Helical" evidence="9">
    <location>
        <begin position="483"/>
        <end position="501"/>
    </location>
</feature>
<protein>
    <submittedName>
        <fullName evidence="12">Glycosyltransferase family 39 protein</fullName>
    </submittedName>
</protein>
<feature type="transmembrane region" description="Helical" evidence="9">
    <location>
        <begin position="116"/>
        <end position="134"/>
    </location>
</feature>
<dbReference type="Proteomes" id="UP000547209">
    <property type="component" value="Unassembled WGS sequence"/>
</dbReference>
<dbReference type="InterPro" id="IPR050297">
    <property type="entry name" value="LipidA_mod_glycosyltrf_83"/>
</dbReference>
<evidence type="ECO:0000259" key="11">
    <source>
        <dbReference type="Pfam" id="PF24878"/>
    </source>
</evidence>
<feature type="transmembrane region" description="Helical" evidence="9">
    <location>
        <begin position="91"/>
        <end position="109"/>
    </location>
</feature>
<evidence type="ECO:0000256" key="5">
    <source>
        <dbReference type="ARBA" id="ARBA00022692"/>
    </source>
</evidence>
<dbReference type="PANTHER" id="PTHR33908">
    <property type="entry name" value="MANNOSYLTRANSFERASE YKCB-RELATED"/>
    <property type="match status" value="1"/>
</dbReference>
<dbReference type="GO" id="GO:0005886">
    <property type="term" value="C:plasma membrane"/>
    <property type="evidence" value="ECO:0007669"/>
    <property type="project" value="UniProtKB-SubCell"/>
</dbReference>
<feature type="transmembrane region" description="Helical" evidence="9">
    <location>
        <begin position="513"/>
        <end position="532"/>
    </location>
</feature>
<feature type="transmembrane region" description="Helical" evidence="9">
    <location>
        <begin position="571"/>
        <end position="589"/>
    </location>
</feature>
<evidence type="ECO:0000256" key="1">
    <source>
        <dbReference type="ARBA" id="ARBA00004651"/>
    </source>
</evidence>
<feature type="transmembrane region" description="Helical" evidence="9">
    <location>
        <begin position="185"/>
        <end position="201"/>
    </location>
</feature>
<keyword evidence="5 9" id="KW-0812">Transmembrane</keyword>
<keyword evidence="7 9" id="KW-0472">Membrane</keyword>
<evidence type="ECO:0000256" key="3">
    <source>
        <dbReference type="ARBA" id="ARBA00022676"/>
    </source>
</evidence>
<evidence type="ECO:0000256" key="9">
    <source>
        <dbReference type="SAM" id="Phobius"/>
    </source>
</evidence>
<proteinExistence type="predicted"/>
<feature type="compositionally biased region" description="Gly residues" evidence="8">
    <location>
        <begin position="307"/>
        <end position="317"/>
    </location>
</feature>
<dbReference type="Pfam" id="PF24878">
    <property type="entry name" value="YkcB_C"/>
    <property type="match status" value="1"/>
</dbReference>
<feature type="region of interest" description="Disordered" evidence="8">
    <location>
        <begin position="266"/>
        <end position="409"/>
    </location>
</feature>
<evidence type="ECO:0000256" key="2">
    <source>
        <dbReference type="ARBA" id="ARBA00022475"/>
    </source>
</evidence>
<dbReference type="InterPro" id="IPR056785">
    <property type="entry name" value="YkcA/B-like_C"/>
</dbReference>
<dbReference type="GO" id="GO:0009103">
    <property type="term" value="P:lipopolysaccharide biosynthetic process"/>
    <property type="evidence" value="ECO:0007669"/>
    <property type="project" value="UniProtKB-ARBA"/>
</dbReference>
<feature type="transmembrane region" description="Helical" evidence="9">
    <location>
        <begin position="459"/>
        <end position="477"/>
    </location>
</feature>
<evidence type="ECO:0000256" key="8">
    <source>
        <dbReference type="SAM" id="MobiDB-lite"/>
    </source>
</evidence>